<keyword evidence="4" id="KW-1185">Reference proteome</keyword>
<comment type="caution">
    <text evidence="3">The sequence shown here is derived from an EMBL/GenBank/DDBJ whole genome shotgun (WGS) entry which is preliminary data.</text>
</comment>
<reference evidence="3" key="1">
    <citation type="submission" date="2022-08" db="EMBL/GenBank/DDBJ databases">
        <authorList>
            <consortium name="DOE Joint Genome Institute"/>
            <person name="Min B."/>
            <person name="Riley R."/>
            <person name="Sierra-Patev S."/>
            <person name="Naranjo-Ortiz M."/>
            <person name="Looney B."/>
            <person name="Konkel Z."/>
            <person name="Slot J.C."/>
            <person name="Sakamoto Y."/>
            <person name="Steenwyk J.L."/>
            <person name="Rokas A."/>
            <person name="Carro J."/>
            <person name="Camarero S."/>
            <person name="Ferreira P."/>
            <person name="Molpeceres G."/>
            <person name="Ruiz-Duenas F.J."/>
            <person name="Serrano A."/>
            <person name="Henrissat B."/>
            <person name="Drula E."/>
            <person name="Hughes K.W."/>
            <person name="Mata J.L."/>
            <person name="Ishikawa N.K."/>
            <person name="Vargas-Isla R."/>
            <person name="Ushijima S."/>
            <person name="Smith C.A."/>
            <person name="Ahrendt S."/>
            <person name="Andreopoulos W."/>
            <person name="He G."/>
            <person name="Labutti K."/>
            <person name="Lipzen A."/>
            <person name="Ng V."/>
            <person name="Sandor L."/>
            <person name="Barry K."/>
            <person name="Martinez A.T."/>
            <person name="Xiao Y."/>
            <person name="Gibbons J.G."/>
            <person name="Terashima K."/>
            <person name="Hibbett D.S."/>
            <person name="Grigoriev I.V."/>
        </authorList>
    </citation>
    <scope>NUCLEOTIDE SEQUENCE</scope>
    <source>
        <strain evidence="3">TFB9207</strain>
    </source>
</reference>
<feature type="transmembrane region" description="Helical" evidence="2">
    <location>
        <begin position="127"/>
        <end position="148"/>
    </location>
</feature>
<dbReference type="Proteomes" id="UP001163846">
    <property type="component" value="Unassembled WGS sequence"/>
</dbReference>
<feature type="transmembrane region" description="Helical" evidence="2">
    <location>
        <begin position="43"/>
        <end position="64"/>
    </location>
</feature>
<feature type="compositionally biased region" description="Polar residues" evidence="1">
    <location>
        <begin position="328"/>
        <end position="339"/>
    </location>
</feature>
<keyword evidence="2" id="KW-1133">Transmembrane helix</keyword>
<sequence length="339" mass="36850">MVLSYSKSCLIGAIMESMAYGMYFLLVCRCARILWKRHDKGALSLYLTGATVVLFVLITMRMVLDDFAIVTAFTYAPTTPDAADIYLGSFGNGAMFRTGTYIALTIVSDIFIVFRVYAVWGNSILHATVPALLAVADIVSGALMIQAIQRLTAGSSPDGSSIATHALIFYGFTLGVNILSSFLIALRIYLVQRQTRVIKSSMDLNLAIEVVVESAALYSCSLIAMIAPTATGSNVQYCLLSVMSPIVGIAFSLIIVRVGSGLSRETYAAPPTRSLRFAAPRRGSMSELERSQFQATDQLETRENNEFRLHLDQDSSSRSHHTMDRSRSAGSLGQESSGK</sequence>
<keyword evidence="2" id="KW-0472">Membrane</keyword>
<organism evidence="3 4">
    <name type="scientific">Lentinula raphanica</name>
    <dbReference type="NCBI Taxonomy" id="153919"/>
    <lineage>
        <taxon>Eukaryota</taxon>
        <taxon>Fungi</taxon>
        <taxon>Dikarya</taxon>
        <taxon>Basidiomycota</taxon>
        <taxon>Agaricomycotina</taxon>
        <taxon>Agaricomycetes</taxon>
        <taxon>Agaricomycetidae</taxon>
        <taxon>Agaricales</taxon>
        <taxon>Marasmiineae</taxon>
        <taxon>Omphalotaceae</taxon>
        <taxon>Lentinula</taxon>
    </lineage>
</organism>
<feature type="transmembrane region" description="Helical" evidence="2">
    <location>
        <begin position="101"/>
        <end position="120"/>
    </location>
</feature>
<protein>
    <submittedName>
        <fullName evidence="3">Uncharacterized protein</fullName>
    </submittedName>
</protein>
<evidence type="ECO:0000313" key="3">
    <source>
        <dbReference type="EMBL" id="KAJ3840316.1"/>
    </source>
</evidence>
<evidence type="ECO:0000256" key="1">
    <source>
        <dbReference type="SAM" id="MobiDB-lite"/>
    </source>
</evidence>
<accession>A0AA38UGJ2</accession>
<feature type="transmembrane region" description="Helical" evidence="2">
    <location>
        <begin position="210"/>
        <end position="228"/>
    </location>
</feature>
<keyword evidence="2" id="KW-0812">Transmembrane</keyword>
<feature type="compositionally biased region" description="Basic and acidic residues" evidence="1">
    <location>
        <begin position="309"/>
        <end position="327"/>
    </location>
</feature>
<proteinExistence type="predicted"/>
<dbReference type="AlphaFoldDB" id="A0AA38UGJ2"/>
<name>A0AA38UGJ2_9AGAR</name>
<feature type="region of interest" description="Disordered" evidence="1">
    <location>
        <begin position="280"/>
        <end position="299"/>
    </location>
</feature>
<dbReference type="EMBL" id="MU806084">
    <property type="protein sequence ID" value="KAJ3840316.1"/>
    <property type="molecule type" value="Genomic_DNA"/>
</dbReference>
<evidence type="ECO:0000256" key="2">
    <source>
        <dbReference type="SAM" id="Phobius"/>
    </source>
</evidence>
<gene>
    <name evidence="3" type="ORF">F5878DRAFT_659515</name>
</gene>
<feature type="region of interest" description="Disordered" evidence="1">
    <location>
        <begin position="309"/>
        <end position="339"/>
    </location>
</feature>
<evidence type="ECO:0000313" key="4">
    <source>
        <dbReference type="Proteomes" id="UP001163846"/>
    </source>
</evidence>
<feature type="transmembrane region" description="Helical" evidence="2">
    <location>
        <begin position="12"/>
        <end position="31"/>
    </location>
</feature>
<feature type="transmembrane region" description="Helical" evidence="2">
    <location>
        <begin position="168"/>
        <end position="190"/>
    </location>
</feature>
<feature type="transmembrane region" description="Helical" evidence="2">
    <location>
        <begin position="234"/>
        <end position="256"/>
    </location>
</feature>